<evidence type="ECO:0008006" key="3">
    <source>
        <dbReference type="Google" id="ProtNLM"/>
    </source>
</evidence>
<evidence type="ECO:0000313" key="2">
    <source>
        <dbReference type="Proteomes" id="UP000184245"/>
    </source>
</evidence>
<reference evidence="1 2" key="1">
    <citation type="submission" date="2016-11" db="EMBL/GenBank/DDBJ databases">
        <authorList>
            <person name="Jaros S."/>
            <person name="Januszkiewicz K."/>
            <person name="Wedrychowicz H."/>
        </authorList>
    </citation>
    <scope>NUCLEOTIDE SEQUENCE [LARGE SCALE GENOMIC DNA]</scope>
    <source>
        <strain evidence="1 2">DSM 17459</strain>
    </source>
</reference>
<dbReference type="AlphaFoldDB" id="A0A1M5CUK7"/>
<evidence type="ECO:0000313" key="1">
    <source>
        <dbReference type="EMBL" id="SHF58307.1"/>
    </source>
</evidence>
<gene>
    <name evidence="1" type="ORF">SAMN02745158_04298</name>
</gene>
<organism evidence="1 2">
    <name type="scientific">Lactonifactor longoviformis DSM 17459</name>
    <dbReference type="NCBI Taxonomy" id="1122155"/>
    <lineage>
        <taxon>Bacteria</taxon>
        <taxon>Bacillati</taxon>
        <taxon>Bacillota</taxon>
        <taxon>Clostridia</taxon>
        <taxon>Eubacteriales</taxon>
        <taxon>Clostridiaceae</taxon>
        <taxon>Lactonifactor</taxon>
    </lineage>
</organism>
<dbReference type="STRING" id="1122155.SAMN02745158_04298"/>
<sequence>MSKWDKLLTRICSLSKDLRFDELRKVLESYGYEMNALRSGSSHYTFR</sequence>
<proteinExistence type="predicted"/>
<dbReference type="EMBL" id="FQVI01000046">
    <property type="protein sequence ID" value="SHF58307.1"/>
    <property type="molecule type" value="Genomic_DNA"/>
</dbReference>
<protein>
    <recommendedName>
        <fullName evidence="3">HicA toxin of toxin-antitoxin</fullName>
    </recommendedName>
</protein>
<keyword evidence="2" id="KW-1185">Reference proteome</keyword>
<name>A0A1M5CUK7_9CLOT</name>
<accession>A0A1M5CUK7</accession>
<dbReference type="Proteomes" id="UP000184245">
    <property type="component" value="Unassembled WGS sequence"/>
</dbReference>